<dbReference type="HOGENOM" id="CLU_1014600_0_0_3"/>
<gene>
    <name evidence="3" type="ORF">Dacsa_2051</name>
</gene>
<dbReference type="AlphaFoldDB" id="K9YX89"/>
<dbReference type="EMBL" id="CP003944">
    <property type="protein sequence ID" value="AFZ50693.1"/>
    <property type="molecule type" value="Genomic_DNA"/>
</dbReference>
<keyword evidence="4" id="KW-1185">Reference proteome</keyword>
<evidence type="ECO:0000259" key="2">
    <source>
        <dbReference type="Pfam" id="PF09851"/>
    </source>
</evidence>
<sequence length="274" mass="30968">MTKHYFVATEQDTLSRVYREITLWFKNKEYEVESTQTGEVYLVQAKKTGFLRTLSGTNLAFRVNIYWSNAPTTQGEFIIETRVGKWFRNITGAGLTAMFTSGFTIFTGFAGAGWALVLERDLINHLQNTLNLKRVSEAATPSSSTVTVSKETINTESASSVARSRAISEIKAEIDQLQSALNQEIISQEEFEKKKRKLEEKIDEREIEILIEEKSNQLQEAFASGILDADEYEAKLNSVEASAREKLSKKQKLKEARDNGILTEAEYQAKLSQL</sequence>
<dbReference type="OrthoDB" id="422639at2"/>
<keyword evidence="1" id="KW-0175">Coiled coil</keyword>
<feature type="domain" description="SHOCT" evidence="2">
    <location>
        <begin position="173"/>
        <end position="198"/>
    </location>
</feature>
<dbReference type="STRING" id="13035.Dacsa_2051"/>
<dbReference type="RefSeq" id="WP_015229687.1">
    <property type="nucleotide sequence ID" value="NC_019780.1"/>
</dbReference>
<evidence type="ECO:0000256" key="1">
    <source>
        <dbReference type="SAM" id="Coils"/>
    </source>
</evidence>
<protein>
    <recommendedName>
        <fullName evidence="2">SHOCT domain-containing protein</fullName>
    </recommendedName>
</protein>
<evidence type="ECO:0000313" key="3">
    <source>
        <dbReference type="EMBL" id="AFZ50693.1"/>
    </source>
</evidence>
<dbReference type="eggNOG" id="ENOG502ZBXR">
    <property type="taxonomic scope" value="Bacteria"/>
</dbReference>
<organism evidence="3 4">
    <name type="scientific">Dactylococcopsis salina (strain PCC 8305)</name>
    <name type="common">Myxobactron salinum</name>
    <dbReference type="NCBI Taxonomy" id="13035"/>
    <lineage>
        <taxon>Bacteria</taxon>
        <taxon>Bacillati</taxon>
        <taxon>Cyanobacteriota</taxon>
        <taxon>Cyanophyceae</taxon>
        <taxon>Nodosilineales</taxon>
        <taxon>Cymatolegaceae</taxon>
        <taxon>Dactylococcopsis</taxon>
    </lineage>
</organism>
<evidence type="ECO:0000313" key="4">
    <source>
        <dbReference type="Proteomes" id="UP000010482"/>
    </source>
</evidence>
<feature type="domain" description="SHOCT" evidence="2">
    <location>
        <begin position="217"/>
        <end position="236"/>
    </location>
</feature>
<dbReference type="Pfam" id="PF09851">
    <property type="entry name" value="SHOCT"/>
    <property type="match status" value="3"/>
</dbReference>
<accession>K9YX89</accession>
<feature type="domain" description="SHOCT" evidence="2">
    <location>
        <begin position="251"/>
        <end position="274"/>
    </location>
</feature>
<feature type="coiled-coil region" evidence="1">
    <location>
        <begin position="167"/>
        <end position="259"/>
    </location>
</feature>
<dbReference type="KEGG" id="dsl:Dacsa_2051"/>
<reference evidence="3" key="1">
    <citation type="submission" date="2012-04" db="EMBL/GenBank/DDBJ databases">
        <title>Finished genome of Dactylococcopsis salina PCC 8305.</title>
        <authorList>
            <consortium name="US DOE Joint Genome Institute"/>
            <person name="Gugger M."/>
            <person name="Coursin T."/>
            <person name="Rippka R."/>
            <person name="Tandeau De Marsac N."/>
            <person name="Huntemann M."/>
            <person name="Wei C.-L."/>
            <person name="Han J."/>
            <person name="Detter J.C."/>
            <person name="Han C."/>
            <person name="Tapia R."/>
            <person name="Daligault H."/>
            <person name="Chen A."/>
            <person name="Krypides N."/>
            <person name="Mavromatis K."/>
            <person name="Markowitz V."/>
            <person name="Szeto E."/>
            <person name="Ivanova N."/>
            <person name="Ovchinnikova G."/>
            <person name="Pagani I."/>
            <person name="Pati A."/>
            <person name="Goodwin L."/>
            <person name="Peters L."/>
            <person name="Pitluck S."/>
            <person name="Woyke T."/>
            <person name="Kerfeld C."/>
        </authorList>
    </citation>
    <scope>NUCLEOTIDE SEQUENCE [LARGE SCALE GENOMIC DNA]</scope>
    <source>
        <strain evidence="3">PCC 8305</strain>
    </source>
</reference>
<proteinExistence type="predicted"/>
<dbReference type="Proteomes" id="UP000010482">
    <property type="component" value="Chromosome"/>
</dbReference>
<dbReference type="InterPro" id="IPR018649">
    <property type="entry name" value="SHOCT"/>
</dbReference>
<name>K9YX89_DACS8</name>